<name>A0A927ISZ8_9HYPH</name>
<accession>A0A927ISZ8</accession>
<evidence type="ECO:0000256" key="1">
    <source>
        <dbReference type="SAM" id="MobiDB-lite"/>
    </source>
</evidence>
<proteinExistence type="predicted"/>
<dbReference type="EMBL" id="JACYFU010000002">
    <property type="protein sequence ID" value="MBD8065283.1"/>
    <property type="molecule type" value="Genomic_DNA"/>
</dbReference>
<organism evidence="2 3">
    <name type="scientific">Devosia oryzisoli</name>
    <dbReference type="NCBI Taxonomy" id="2774138"/>
    <lineage>
        <taxon>Bacteria</taxon>
        <taxon>Pseudomonadati</taxon>
        <taxon>Pseudomonadota</taxon>
        <taxon>Alphaproteobacteria</taxon>
        <taxon>Hyphomicrobiales</taxon>
        <taxon>Devosiaceae</taxon>
        <taxon>Devosia</taxon>
    </lineage>
</organism>
<protein>
    <submittedName>
        <fullName evidence="2">DUF2865 domain-containing protein</fullName>
    </submittedName>
</protein>
<dbReference type="InterPro" id="IPR021293">
    <property type="entry name" value="DUF2865"/>
</dbReference>
<keyword evidence="3" id="KW-1185">Reference proteome</keyword>
<feature type="compositionally biased region" description="Low complexity" evidence="1">
    <location>
        <begin position="339"/>
        <end position="349"/>
    </location>
</feature>
<evidence type="ECO:0000313" key="3">
    <source>
        <dbReference type="Proteomes" id="UP000654108"/>
    </source>
</evidence>
<evidence type="ECO:0000313" key="2">
    <source>
        <dbReference type="EMBL" id="MBD8065283.1"/>
    </source>
</evidence>
<dbReference type="Proteomes" id="UP000654108">
    <property type="component" value="Unassembled WGS sequence"/>
</dbReference>
<dbReference type="Pfam" id="PF11064">
    <property type="entry name" value="DUF2865"/>
    <property type="match status" value="1"/>
</dbReference>
<gene>
    <name evidence="2" type="ORF">IC608_07340</name>
</gene>
<dbReference type="RefSeq" id="WP_191774084.1">
    <property type="nucleotide sequence ID" value="NZ_JACYFU010000002.1"/>
</dbReference>
<sequence>MVTLNGNGVRALMLVLFGTLLFALDVQSAYAQSSQCANLQGALRQFDSNADFQRSGSNSRQARQLAAQVQDAESQYIRGGCNDDAKAGRQLTRQCQQIGRDVLRLRREYADVSQSVETANAVAGQREAILQEMARFGCNSGSSAGFSQDRQSVFDRVFGSTTEGDFTNGQMIDGGDYWNSQGYNTVRTVCVRLSDGYFWPISYSTLQEYIANDAQTCQQSCPNTSVDLYFYNNPGEEPEQMRNMYGQPYTSLPTAFAYRNKFDQSASCTVRPTADGTITRASTATGTGRAMVELNGVRFPLPMRDPRGVAPVQAPVAAAPVSTVAMADVPLPRPRPGSTAATQATTQEAANDKLRLIQLGDRTVRVVGPDTPYAQAGRAGS</sequence>
<comment type="caution">
    <text evidence="2">The sequence shown here is derived from an EMBL/GenBank/DDBJ whole genome shotgun (WGS) entry which is preliminary data.</text>
</comment>
<dbReference type="AlphaFoldDB" id="A0A927ISZ8"/>
<feature type="region of interest" description="Disordered" evidence="1">
    <location>
        <begin position="330"/>
        <end position="353"/>
    </location>
</feature>
<reference evidence="2" key="1">
    <citation type="submission" date="2020-09" db="EMBL/GenBank/DDBJ databases">
        <title>Genome seq and assembly of Devosia sp.</title>
        <authorList>
            <person name="Chhetri G."/>
        </authorList>
    </citation>
    <scope>NUCLEOTIDE SEQUENCE</scope>
    <source>
        <strain evidence="2">PTR5</strain>
    </source>
</reference>